<protein>
    <submittedName>
        <fullName evidence="2">Programmed cell death toxin MazF like</fullName>
    </submittedName>
</protein>
<dbReference type="Pfam" id="PF01850">
    <property type="entry name" value="PIN"/>
    <property type="match status" value="1"/>
</dbReference>
<dbReference type="InterPro" id="IPR029060">
    <property type="entry name" value="PIN-like_dom_sf"/>
</dbReference>
<dbReference type="OrthoDB" id="9792015at2"/>
<keyword evidence="3" id="KW-1185">Reference proteome</keyword>
<evidence type="ECO:0000313" key="2">
    <source>
        <dbReference type="EMBL" id="TMQ74418.1"/>
    </source>
</evidence>
<dbReference type="Gene3D" id="3.40.50.1010">
    <property type="entry name" value="5'-nuclease"/>
    <property type="match status" value="1"/>
</dbReference>
<sequence>MTAVFVDTNIVVYAYANDPLKSSVAEAIVSATPVLSTQVINEFLNVARIKMRLDLATRHKIAHNLLHACTVVSLDVQVVAQAMAVEATYQVSYWDALVISAALAAGCDTLYSEDMQNGQVFENCLTVRNPFVRRSG</sequence>
<accession>A0A5S4EGL7</accession>
<organism evidence="2 3">
    <name type="scientific">Candidatus Accumulibacter phosphatis</name>
    <dbReference type="NCBI Taxonomy" id="327160"/>
    <lineage>
        <taxon>Bacteria</taxon>
        <taxon>Pseudomonadati</taxon>
        <taxon>Pseudomonadota</taxon>
        <taxon>Betaproteobacteria</taxon>
        <taxon>Candidatus Accumulibacter</taxon>
    </lineage>
</organism>
<comment type="caution">
    <text evidence="2">The sequence shown here is derived from an EMBL/GenBank/DDBJ whole genome shotgun (WGS) entry which is preliminary data.</text>
</comment>
<dbReference type="InterPro" id="IPR002716">
    <property type="entry name" value="PIN_dom"/>
</dbReference>
<dbReference type="CDD" id="cd18692">
    <property type="entry name" value="PIN_VapC-like"/>
    <property type="match status" value="1"/>
</dbReference>
<dbReference type="AlphaFoldDB" id="A0A5S4EGL7"/>
<dbReference type="Proteomes" id="UP000306324">
    <property type="component" value="Unassembled WGS sequence"/>
</dbReference>
<dbReference type="SUPFAM" id="SSF88723">
    <property type="entry name" value="PIN domain-like"/>
    <property type="match status" value="1"/>
</dbReference>
<dbReference type="RefSeq" id="WP_138679293.1">
    <property type="nucleotide sequence ID" value="NZ_SWAD01000220.1"/>
</dbReference>
<proteinExistence type="predicted"/>
<reference evidence="2 3" key="1">
    <citation type="submission" date="2019-04" db="EMBL/GenBank/DDBJ databases">
        <title>A novel phosphate-accumulating bacterium identified in bioreactor for phosphate removal from wastewater.</title>
        <authorList>
            <person name="Kotlyarov R.Y."/>
            <person name="Beletsky A.V."/>
            <person name="Kallistova A.Y."/>
            <person name="Dorofeev A.G."/>
            <person name="Nikolaev Y.Y."/>
            <person name="Pimenov N.V."/>
            <person name="Ravin N.V."/>
            <person name="Mardanov A.V."/>
        </authorList>
    </citation>
    <scope>NUCLEOTIDE SEQUENCE [LARGE SCALE GENOMIC DNA]</scope>
    <source>
        <strain evidence="2 3">Bin19</strain>
    </source>
</reference>
<evidence type="ECO:0000313" key="3">
    <source>
        <dbReference type="Proteomes" id="UP000306324"/>
    </source>
</evidence>
<dbReference type="EMBL" id="SWAD01000220">
    <property type="protein sequence ID" value="TMQ74418.1"/>
    <property type="molecule type" value="Genomic_DNA"/>
</dbReference>
<gene>
    <name evidence="2" type="ORF">ACCUM_1274</name>
</gene>
<feature type="domain" description="PIN" evidence="1">
    <location>
        <begin position="4"/>
        <end position="114"/>
    </location>
</feature>
<evidence type="ECO:0000259" key="1">
    <source>
        <dbReference type="Pfam" id="PF01850"/>
    </source>
</evidence>
<name>A0A5S4EGL7_9PROT</name>